<proteinExistence type="predicted"/>
<name>A0A5K1J3S8_9ACTN</name>
<accession>A0A5K1J3S8</accession>
<dbReference type="Proteomes" id="UP000405524">
    <property type="component" value="Unassembled WGS sequence"/>
</dbReference>
<sequence>MSSCELGEHVVRSAKSVSEHEQVRPSFLASHVKVGAAEFAALPPCVVIEVPIARLVL</sequence>
<dbReference type="AlphaFoldDB" id="A0A5K1J3S8"/>
<dbReference type="EMBL" id="CABWIC010000011">
    <property type="protein sequence ID" value="VWL97161.1"/>
    <property type="molecule type" value="Genomic_DNA"/>
</dbReference>
<evidence type="ECO:0000313" key="1">
    <source>
        <dbReference type="EMBL" id="VWL97161.1"/>
    </source>
</evidence>
<organism evidence="1 2">
    <name type="scientific">Collinsella intestinalis</name>
    <dbReference type="NCBI Taxonomy" id="147207"/>
    <lineage>
        <taxon>Bacteria</taxon>
        <taxon>Bacillati</taxon>
        <taxon>Actinomycetota</taxon>
        <taxon>Coriobacteriia</taxon>
        <taxon>Coriobacteriales</taxon>
        <taxon>Coriobacteriaceae</taxon>
        <taxon>Collinsella</taxon>
    </lineage>
</organism>
<protein>
    <submittedName>
        <fullName evidence="1">Uncharacterized protein</fullName>
    </submittedName>
</protein>
<evidence type="ECO:0000313" key="2">
    <source>
        <dbReference type="Proteomes" id="UP000405524"/>
    </source>
</evidence>
<reference evidence="1 2" key="1">
    <citation type="submission" date="2019-10" db="EMBL/GenBank/DDBJ databases">
        <authorList>
            <person name="Wolf R A."/>
        </authorList>
    </citation>
    <scope>NUCLEOTIDE SEQUENCE [LARGE SCALE GENOMIC DNA]</scope>
    <source>
        <strain evidence="1">Collinsella_intestinalis_DSM_13632</strain>
    </source>
</reference>
<gene>
    <name evidence="1" type="ORF">JKKLCJKK_00826</name>
</gene>